<dbReference type="CDD" id="cd16914">
    <property type="entry name" value="EcfT"/>
    <property type="match status" value="1"/>
</dbReference>
<feature type="transmembrane region" description="Helical" evidence="6">
    <location>
        <begin position="103"/>
        <end position="126"/>
    </location>
</feature>
<dbReference type="PANTHER" id="PTHR34857:SF2">
    <property type="entry name" value="SLL0384 PROTEIN"/>
    <property type="match status" value="1"/>
</dbReference>
<keyword evidence="4 6" id="KW-1133">Transmembrane helix</keyword>
<feature type="transmembrane region" description="Helical" evidence="6">
    <location>
        <begin position="69"/>
        <end position="91"/>
    </location>
</feature>
<feature type="transmembrane region" description="Helical" evidence="6">
    <location>
        <begin position="231"/>
        <end position="251"/>
    </location>
</feature>
<dbReference type="HOGENOM" id="CLU_1100943_0_0_2"/>
<dbReference type="Proteomes" id="UP000001304">
    <property type="component" value="Chromosome"/>
</dbReference>
<evidence type="ECO:0000256" key="6">
    <source>
        <dbReference type="SAM" id="Phobius"/>
    </source>
</evidence>
<feature type="transmembrane region" description="Helical" evidence="6">
    <location>
        <begin position="146"/>
        <end position="166"/>
    </location>
</feature>
<dbReference type="KEGG" id="iag:Igag_0496"/>
<keyword evidence="8" id="KW-1185">Reference proteome</keyword>
<evidence type="ECO:0000256" key="4">
    <source>
        <dbReference type="ARBA" id="ARBA00022989"/>
    </source>
</evidence>
<dbReference type="Pfam" id="PF02361">
    <property type="entry name" value="CbiQ"/>
    <property type="match status" value="1"/>
</dbReference>
<evidence type="ECO:0000256" key="1">
    <source>
        <dbReference type="ARBA" id="ARBA00004141"/>
    </source>
</evidence>
<proteinExistence type="predicted"/>
<feature type="transmembrane region" description="Helical" evidence="6">
    <location>
        <begin position="30"/>
        <end position="63"/>
    </location>
</feature>
<evidence type="ECO:0000256" key="2">
    <source>
        <dbReference type="ARBA" id="ARBA00022475"/>
    </source>
</evidence>
<evidence type="ECO:0000256" key="5">
    <source>
        <dbReference type="ARBA" id="ARBA00023136"/>
    </source>
</evidence>
<dbReference type="STRING" id="583356.Igag_0496"/>
<dbReference type="EMBL" id="CP002098">
    <property type="protein sequence ID" value="ADM27334.1"/>
    <property type="molecule type" value="Genomic_DNA"/>
</dbReference>
<dbReference type="InterPro" id="IPR003339">
    <property type="entry name" value="ABC/ECF_trnsptr_transmembrane"/>
</dbReference>
<comment type="subcellular location">
    <subcellularLocation>
        <location evidence="1">Membrane</location>
        <topology evidence="1">Multi-pass membrane protein</topology>
    </subcellularLocation>
</comment>
<reference evidence="7 8" key="1">
    <citation type="journal article" date="2010" name="Stand. Genomic Sci.">
        <title>Complete genome sequence of Ignisphaera aggregans type strain (AQ1.S1).</title>
        <authorList>
            <person name="Goker M."/>
            <person name="Held B."/>
            <person name="Lapidus A."/>
            <person name="Nolan M."/>
            <person name="Spring S."/>
            <person name="Yasawong M."/>
            <person name="Lucas S."/>
            <person name="Glavina Del Rio T."/>
            <person name="Tice H."/>
            <person name="Cheng J.F."/>
            <person name="Goodwin L."/>
            <person name="Tapia R."/>
            <person name="Pitluck S."/>
            <person name="Liolios K."/>
            <person name="Ivanova N."/>
            <person name="Mavromatis K."/>
            <person name="Mikhailova N."/>
            <person name="Pati A."/>
            <person name="Chen A."/>
            <person name="Palaniappan K."/>
            <person name="Brambilla E."/>
            <person name="Land M."/>
            <person name="Hauser L."/>
            <person name="Chang Y.J."/>
            <person name="Jeffries C.D."/>
            <person name="Brettin T."/>
            <person name="Detter J.C."/>
            <person name="Han C."/>
            <person name="Rohde M."/>
            <person name="Sikorski J."/>
            <person name="Woyke T."/>
            <person name="Bristow J."/>
            <person name="Eisen J.A."/>
            <person name="Markowitz V."/>
            <person name="Hugenholtz P."/>
            <person name="Kyrpides N.C."/>
            <person name="Klenk H.P."/>
        </authorList>
    </citation>
    <scope>NUCLEOTIDE SEQUENCE [LARGE SCALE GENOMIC DNA]</scope>
    <source>
        <strain evidence="8">DSM 17230 / JCM 13409 / AQ1.S1</strain>
    </source>
</reference>
<dbReference type="BioCyc" id="IAGG583356:GHAH-500-MONOMER"/>
<gene>
    <name evidence="7" type="ordered locus">Igag_0496</name>
</gene>
<dbReference type="GO" id="GO:0005886">
    <property type="term" value="C:plasma membrane"/>
    <property type="evidence" value="ECO:0007669"/>
    <property type="project" value="UniProtKB-ARBA"/>
</dbReference>
<keyword evidence="3 6" id="KW-0812">Transmembrane</keyword>
<dbReference type="AlphaFoldDB" id="E0SRY4"/>
<keyword evidence="5 6" id="KW-0472">Membrane</keyword>
<sequence>MRLLVDSLQEYFISVEGRKLLYRLHPLTKIFLAIISIPMAIILDIYGLAIYSIYITILCIIGLEHRRFLRMLFSPAIFIGIISIFIFIYGLSSRGISINSIIALLRSIAIGSLRIYILVISFGILFSTTRLQSIARIFSYIGIPYIYIYMILLSLRFIPILLSDFIEIYYIQSLRGFDSGRSFLDRIRSLLSLFIPLFIVTLSRLDEVSLSLYLRGFGYSHRRSYTYVERLGYIDILVVISISILIGVLVWV</sequence>
<protein>
    <submittedName>
        <fullName evidence="7">Cobalt transport protein</fullName>
    </submittedName>
</protein>
<evidence type="ECO:0000313" key="8">
    <source>
        <dbReference type="Proteomes" id="UP000001304"/>
    </source>
</evidence>
<keyword evidence="2" id="KW-1003">Cell membrane</keyword>
<evidence type="ECO:0000256" key="3">
    <source>
        <dbReference type="ARBA" id="ARBA00022692"/>
    </source>
</evidence>
<organism evidence="7 8">
    <name type="scientific">Ignisphaera aggregans (strain DSM 17230 / JCM 13409 / AQ1.S1)</name>
    <dbReference type="NCBI Taxonomy" id="583356"/>
    <lineage>
        <taxon>Archaea</taxon>
        <taxon>Thermoproteota</taxon>
        <taxon>Thermoprotei</taxon>
        <taxon>Desulfurococcales</taxon>
        <taxon>Desulfurococcaceae</taxon>
        <taxon>Ignisphaera</taxon>
    </lineage>
</organism>
<name>E0SRY4_IGNAA</name>
<evidence type="ECO:0000313" key="7">
    <source>
        <dbReference type="EMBL" id="ADM27334.1"/>
    </source>
</evidence>
<dbReference type="InterPro" id="IPR051611">
    <property type="entry name" value="ECF_transporter_component"/>
</dbReference>
<dbReference type="PANTHER" id="PTHR34857">
    <property type="entry name" value="SLL0384 PROTEIN"/>
    <property type="match status" value="1"/>
</dbReference>
<accession>E0SRY4</accession>